<reference evidence="12" key="1">
    <citation type="journal article" date="2019" name="Int. J. Syst. Evol. Microbiol.">
        <title>The Global Catalogue of Microorganisms (GCM) 10K type strain sequencing project: providing services to taxonomists for standard genome sequencing and annotation.</title>
        <authorList>
            <consortium name="The Broad Institute Genomics Platform"/>
            <consortium name="The Broad Institute Genome Sequencing Center for Infectious Disease"/>
            <person name="Wu L."/>
            <person name="Ma J."/>
        </authorList>
    </citation>
    <scope>NUCLEOTIDE SEQUENCE [LARGE SCALE GENOMIC DNA]</scope>
    <source>
        <strain evidence="12">CCUG 63419</strain>
    </source>
</reference>
<dbReference type="InterPro" id="IPR044135">
    <property type="entry name" value="Met-tRNA-FMT_C"/>
</dbReference>
<dbReference type="PROSITE" id="PS00373">
    <property type="entry name" value="GART"/>
    <property type="match status" value="1"/>
</dbReference>
<feature type="domain" description="Formyl transferase N-terminal" evidence="9">
    <location>
        <begin position="6"/>
        <end position="182"/>
    </location>
</feature>
<dbReference type="EC" id="2.1.2.9" evidence="3 8"/>
<evidence type="ECO:0000256" key="8">
    <source>
        <dbReference type="HAMAP-Rule" id="MF_00182"/>
    </source>
</evidence>
<protein>
    <recommendedName>
        <fullName evidence="4 8">Methionyl-tRNA formyltransferase</fullName>
        <ecNumber evidence="3 8">2.1.2.9</ecNumber>
    </recommendedName>
</protein>
<dbReference type="PANTHER" id="PTHR11138:SF5">
    <property type="entry name" value="METHIONYL-TRNA FORMYLTRANSFERASE, MITOCHONDRIAL"/>
    <property type="match status" value="1"/>
</dbReference>
<gene>
    <name evidence="8 11" type="primary">fmt</name>
    <name evidence="11" type="ORF">ACFQ0F_09905</name>
</gene>
<name>A0ABW3HIW9_9GAMM</name>
<dbReference type="InterPro" id="IPR036477">
    <property type="entry name" value="Formyl_transf_N_sf"/>
</dbReference>
<dbReference type="Pfam" id="PF02911">
    <property type="entry name" value="Formyl_trans_C"/>
    <property type="match status" value="1"/>
</dbReference>
<evidence type="ECO:0000313" key="11">
    <source>
        <dbReference type="EMBL" id="MFD0950699.1"/>
    </source>
</evidence>
<evidence type="ECO:0000313" key="12">
    <source>
        <dbReference type="Proteomes" id="UP001597044"/>
    </source>
</evidence>
<keyword evidence="12" id="KW-1185">Reference proteome</keyword>
<organism evidence="11 12">
    <name type="scientific">Paraperlucidibaca wandonensis</name>
    <dbReference type="NCBI Taxonomy" id="1268273"/>
    <lineage>
        <taxon>Bacteria</taxon>
        <taxon>Pseudomonadati</taxon>
        <taxon>Pseudomonadota</taxon>
        <taxon>Gammaproteobacteria</taxon>
        <taxon>Moraxellales</taxon>
        <taxon>Moraxellaceae</taxon>
        <taxon>Paraperlucidibaca</taxon>
    </lineage>
</organism>
<evidence type="ECO:0000256" key="2">
    <source>
        <dbReference type="ARBA" id="ARBA00010699"/>
    </source>
</evidence>
<comment type="function">
    <text evidence="1 8">Attaches a formyl group to the free amino group of methionyl-tRNA(fMet). The formyl group appears to play a dual role in the initiator identity of N-formylmethionyl-tRNA by promoting its recognition by IF2 and preventing the misappropriation of this tRNA by the elongation apparatus.</text>
</comment>
<proteinExistence type="inferred from homology"/>
<dbReference type="RefSeq" id="WP_340675855.1">
    <property type="nucleotide sequence ID" value="NZ_JBHTIT010000001.1"/>
</dbReference>
<dbReference type="EMBL" id="JBHTIT010000001">
    <property type="protein sequence ID" value="MFD0950699.1"/>
    <property type="molecule type" value="Genomic_DNA"/>
</dbReference>
<evidence type="ECO:0000256" key="1">
    <source>
        <dbReference type="ARBA" id="ARBA00002606"/>
    </source>
</evidence>
<dbReference type="InterPro" id="IPR005793">
    <property type="entry name" value="Formyl_trans_C"/>
</dbReference>
<dbReference type="Gene3D" id="3.40.50.170">
    <property type="entry name" value="Formyl transferase, N-terminal domain"/>
    <property type="match status" value="1"/>
</dbReference>
<dbReference type="Gene3D" id="3.10.25.10">
    <property type="entry name" value="Formyl transferase, C-terminal domain"/>
    <property type="match status" value="1"/>
</dbReference>
<evidence type="ECO:0000256" key="3">
    <source>
        <dbReference type="ARBA" id="ARBA00012261"/>
    </source>
</evidence>
<dbReference type="CDD" id="cd08704">
    <property type="entry name" value="Met_tRNA_FMT_C"/>
    <property type="match status" value="1"/>
</dbReference>
<evidence type="ECO:0000259" key="10">
    <source>
        <dbReference type="Pfam" id="PF02911"/>
    </source>
</evidence>
<dbReference type="GO" id="GO:0004479">
    <property type="term" value="F:methionyl-tRNA formyltransferase activity"/>
    <property type="evidence" value="ECO:0007669"/>
    <property type="project" value="UniProtKB-EC"/>
</dbReference>
<evidence type="ECO:0000259" key="9">
    <source>
        <dbReference type="Pfam" id="PF00551"/>
    </source>
</evidence>
<evidence type="ECO:0000256" key="7">
    <source>
        <dbReference type="ARBA" id="ARBA00048558"/>
    </source>
</evidence>
<comment type="caution">
    <text evidence="11">The sequence shown here is derived from an EMBL/GenBank/DDBJ whole genome shotgun (WGS) entry which is preliminary data.</text>
</comment>
<keyword evidence="6 8" id="KW-0648">Protein biosynthesis</keyword>
<dbReference type="InterPro" id="IPR041711">
    <property type="entry name" value="Met-tRNA-FMT_N"/>
</dbReference>
<keyword evidence="5 8" id="KW-0808">Transferase</keyword>
<comment type="similarity">
    <text evidence="2 8">Belongs to the Fmt family.</text>
</comment>
<dbReference type="SUPFAM" id="SSF50486">
    <property type="entry name" value="FMT C-terminal domain-like"/>
    <property type="match status" value="1"/>
</dbReference>
<dbReference type="InterPro" id="IPR005794">
    <property type="entry name" value="Fmt"/>
</dbReference>
<dbReference type="HAMAP" id="MF_00182">
    <property type="entry name" value="Formyl_trans"/>
    <property type="match status" value="1"/>
</dbReference>
<dbReference type="Proteomes" id="UP001597044">
    <property type="component" value="Unassembled WGS sequence"/>
</dbReference>
<evidence type="ECO:0000256" key="5">
    <source>
        <dbReference type="ARBA" id="ARBA00022679"/>
    </source>
</evidence>
<evidence type="ECO:0000256" key="4">
    <source>
        <dbReference type="ARBA" id="ARBA00016014"/>
    </source>
</evidence>
<dbReference type="Pfam" id="PF00551">
    <property type="entry name" value="Formyl_trans_N"/>
    <property type="match status" value="1"/>
</dbReference>
<sequence length="319" mass="33960">MESHLRIVFAGTPEFAAESLRALLQGHHDVIAVYTQPDRPSGRGRALKPSAVKELALLREIPVLQPLSLKDADAQAELAALKPDLMVVAAYGLILPPDVLAIPRLGCINVHASLLPRWRGAAPIQRAILAGDNETGITIMQMDVGLDTGAMLAKASCPISLRDTGASLHDRLALLGGDALLGVVDSLHDGEELIPEAQDNALATYAAKLSKEEALIDWQQSAEVIERNIRAFNNVPVAHTLLHGEPVRVWQARVLADDISVETPGTILRADKHGLAVACGDGNVLLIETLQLAGGKALPIAQLLNAKRDTLSPQTVFGL</sequence>
<dbReference type="NCBIfam" id="TIGR00460">
    <property type="entry name" value="fmt"/>
    <property type="match status" value="1"/>
</dbReference>
<comment type="catalytic activity">
    <reaction evidence="7 8">
        <text>L-methionyl-tRNA(fMet) + (6R)-10-formyltetrahydrofolate = N-formyl-L-methionyl-tRNA(fMet) + (6S)-5,6,7,8-tetrahydrofolate + H(+)</text>
        <dbReference type="Rhea" id="RHEA:24380"/>
        <dbReference type="Rhea" id="RHEA-COMP:9952"/>
        <dbReference type="Rhea" id="RHEA-COMP:9953"/>
        <dbReference type="ChEBI" id="CHEBI:15378"/>
        <dbReference type="ChEBI" id="CHEBI:57453"/>
        <dbReference type="ChEBI" id="CHEBI:78530"/>
        <dbReference type="ChEBI" id="CHEBI:78844"/>
        <dbReference type="ChEBI" id="CHEBI:195366"/>
        <dbReference type="EC" id="2.1.2.9"/>
    </reaction>
</comment>
<dbReference type="InterPro" id="IPR011034">
    <property type="entry name" value="Formyl_transferase-like_C_sf"/>
</dbReference>
<accession>A0ABW3HIW9</accession>
<dbReference type="InterPro" id="IPR037022">
    <property type="entry name" value="Formyl_trans_C_sf"/>
</dbReference>
<dbReference type="PANTHER" id="PTHR11138">
    <property type="entry name" value="METHIONYL-TRNA FORMYLTRANSFERASE"/>
    <property type="match status" value="1"/>
</dbReference>
<feature type="domain" description="Formyl transferase C-terminal" evidence="10">
    <location>
        <begin position="208"/>
        <end position="307"/>
    </location>
</feature>
<dbReference type="InterPro" id="IPR002376">
    <property type="entry name" value="Formyl_transf_N"/>
</dbReference>
<dbReference type="SUPFAM" id="SSF53328">
    <property type="entry name" value="Formyltransferase"/>
    <property type="match status" value="1"/>
</dbReference>
<dbReference type="InterPro" id="IPR001555">
    <property type="entry name" value="GART_AS"/>
</dbReference>
<evidence type="ECO:0000256" key="6">
    <source>
        <dbReference type="ARBA" id="ARBA00022917"/>
    </source>
</evidence>
<dbReference type="CDD" id="cd08646">
    <property type="entry name" value="FMT_core_Met-tRNA-FMT_N"/>
    <property type="match status" value="1"/>
</dbReference>
<feature type="binding site" evidence="8">
    <location>
        <begin position="113"/>
        <end position="116"/>
    </location>
    <ligand>
        <name>(6S)-5,6,7,8-tetrahydrofolate</name>
        <dbReference type="ChEBI" id="CHEBI:57453"/>
    </ligand>
</feature>